<dbReference type="RefSeq" id="WP_251604454.1">
    <property type="nucleotide sequence ID" value="NZ_JAMQJY010000001.1"/>
</dbReference>
<evidence type="ECO:0000313" key="1">
    <source>
        <dbReference type="EMBL" id="MCM2674558.1"/>
    </source>
</evidence>
<keyword evidence="2" id="KW-1185">Reference proteome</keyword>
<sequence>MKRLRKWMFVLGILMICLLGVGILHSIVVESKEINRDMTNEHLEDVYLNSDIDELDPSSLYPLPVDTNEYKNSFSYYELVIALNETNQINYISTKNKDVQTSQGISVGDHKDKIVKQYGANYHDEINDDNHLYISYQDRQAEIRFWLDDDRVYLIELIKL</sequence>
<proteinExistence type="predicted"/>
<dbReference type="EMBL" id="JAMQJY010000001">
    <property type="protein sequence ID" value="MCM2674558.1"/>
    <property type="molecule type" value="Genomic_DNA"/>
</dbReference>
<dbReference type="Proteomes" id="UP001203665">
    <property type="component" value="Unassembled WGS sequence"/>
</dbReference>
<evidence type="ECO:0008006" key="3">
    <source>
        <dbReference type="Google" id="ProtNLM"/>
    </source>
</evidence>
<protein>
    <recommendedName>
        <fullName evidence="3">DUF5590 domain-containing protein</fullName>
    </recommendedName>
</protein>
<reference evidence="1" key="1">
    <citation type="submission" date="2022-06" db="EMBL/GenBank/DDBJ databases">
        <title>Alkalicoccobacillus porphyridii sp. nov., isolated from a marine red alga, Porphyridium purpureum and reclassification of Shouchella plakortidis and Shouchella gibsonii as Alkalicoccobacillus plakortidis comb. nov. and Alkalicoccobacillus gibsonii comb. nov.</title>
        <authorList>
            <person name="Kim K.H."/>
            <person name="Lee J.K."/>
            <person name="Han D.M."/>
            <person name="Baek J.H."/>
            <person name="Jeon C.O."/>
        </authorList>
    </citation>
    <scope>NUCLEOTIDE SEQUENCE</scope>
    <source>
        <strain evidence="1">DSM 19153</strain>
    </source>
</reference>
<organism evidence="1 2">
    <name type="scientific">Alkalicoccobacillus plakortidis</name>
    <dbReference type="NCBI Taxonomy" id="444060"/>
    <lineage>
        <taxon>Bacteria</taxon>
        <taxon>Bacillati</taxon>
        <taxon>Bacillota</taxon>
        <taxon>Bacilli</taxon>
        <taxon>Bacillales</taxon>
        <taxon>Bacillaceae</taxon>
        <taxon>Alkalicoccobacillus</taxon>
    </lineage>
</organism>
<comment type="caution">
    <text evidence="1">The sequence shown here is derived from an EMBL/GenBank/DDBJ whole genome shotgun (WGS) entry which is preliminary data.</text>
</comment>
<evidence type="ECO:0000313" key="2">
    <source>
        <dbReference type="Proteomes" id="UP001203665"/>
    </source>
</evidence>
<name>A0ABT0XF85_9BACI</name>
<gene>
    <name evidence="1" type="ORF">NDM98_02895</name>
</gene>
<accession>A0ABT0XF85</accession>